<evidence type="ECO:0000313" key="2">
    <source>
        <dbReference type="Proteomes" id="UP001141253"/>
    </source>
</evidence>
<reference evidence="1" key="1">
    <citation type="submission" date="2022-10" db="EMBL/GenBank/DDBJ databases">
        <authorList>
            <person name="Hyden B.L."/>
            <person name="Feng K."/>
            <person name="Yates T."/>
            <person name="Jawdy S."/>
            <person name="Smart L.B."/>
            <person name="Muchero W."/>
        </authorList>
    </citation>
    <scope>NUCLEOTIDE SEQUENCE</scope>
    <source>
        <tissue evidence="1">Shoot tip</tissue>
    </source>
</reference>
<dbReference type="Proteomes" id="UP001141253">
    <property type="component" value="Chromosome 13"/>
</dbReference>
<accession>A0ABQ9AVL8</accession>
<comment type="caution">
    <text evidence="1">The sequence shown here is derived from an EMBL/GenBank/DDBJ whole genome shotgun (WGS) entry which is preliminary data.</text>
</comment>
<evidence type="ECO:0000313" key="1">
    <source>
        <dbReference type="EMBL" id="KAJ6360445.1"/>
    </source>
</evidence>
<sequence length="53" mass="5822">MHCCGSYRYGCHLTWECKLLGCCVCAGEELLDEKATIDVCFNSQVLGVPGSMF</sequence>
<organism evidence="1 2">
    <name type="scientific">Salix suchowensis</name>
    <dbReference type="NCBI Taxonomy" id="1278906"/>
    <lineage>
        <taxon>Eukaryota</taxon>
        <taxon>Viridiplantae</taxon>
        <taxon>Streptophyta</taxon>
        <taxon>Embryophyta</taxon>
        <taxon>Tracheophyta</taxon>
        <taxon>Spermatophyta</taxon>
        <taxon>Magnoliopsida</taxon>
        <taxon>eudicotyledons</taxon>
        <taxon>Gunneridae</taxon>
        <taxon>Pentapetalae</taxon>
        <taxon>rosids</taxon>
        <taxon>fabids</taxon>
        <taxon>Malpighiales</taxon>
        <taxon>Salicaceae</taxon>
        <taxon>Saliceae</taxon>
        <taxon>Salix</taxon>
    </lineage>
</organism>
<gene>
    <name evidence="1" type="ORF">OIU77_004458</name>
</gene>
<name>A0ABQ9AVL8_9ROSI</name>
<protein>
    <submittedName>
        <fullName evidence="1">Uncharacterized protein</fullName>
    </submittedName>
</protein>
<proteinExistence type="predicted"/>
<dbReference type="EMBL" id="JAPFFI010000015">
    <property type="protein sequence ID" value="KAJ6360445.1"/>
    <property type="molecule type" value="Genomic_DNA"/>
</dbReference>
<reference evidence="1" key="2">
    <citation type="journal article" date="2023" name="Int. J. Mol. Sci.">
        <title>De Novo Assembly and Annotation of 11 Diverse Shrub Willow (Salix) Genomes Reveals Novel Gene Organization in Sex-Linked Regions.</title>
        <authorList>
            <person name="Hyden B."/>
            <person name="Feng K."/>
            <person name="Yates T.B."/>
            <person name="Jawdy S."/>
            <person name="Cereghino C."/>
            <person name="Smart L.B."/>
            <person name="Muchero W."/>
        </authorList>
    </citation>
    <scope>NUCLEOTIDE SEQUENCE</scope>
    <source>
        <tissue evidence="1">Shoot tip</tissue>
    </source>
</reference>
<keyword evidence="2" id="KW-1185">Reference proteome</keyword>